<dbReference type="InterPro" id="IPR035985">
    <property type="entry name" value="Ubiquitin-activating_enz"/>
</dbReference>
<dbReference type="InterPro" id="IPR000594">
    <property type="entry name" value="ThiF_NAD_FAD-bd"/>
</dbReference>
<evidence type="ECO:0000313" key="2">
    <source>
        <dbReference type="EMBL" id="BDR54864.1"/>
    </source>
</evidence>
<dbReference type="PANTHER" id="PTHR10953:SF102">
    <property type="entry name" value="ADENYLYLTRANSFERASE AND SULFURTRANSFERASE MOCS3"/>
    <property type="match status" value="1"/>
</dbReference>
<dbReference type="InterPro" id="IPR029752">
    <property type="entry name" value="D-isomer_DH_CS1"/>
</dbReference>
<organism evidence="2 3">
    <name type="scientific">Bombiscardovia apis</name>
    <dbReference type="NCBI Taxonomy" id="2932182"/>
    <lineage>
        <taxon>Bacteria</taxon>
        <taxon>Bacillati</taxon>
        <taxon>Actinomycetota</taxon>
        <taxon>Actinomycetes</taxon>
        <taxon>Bifidobacteriales</taxon>
        <taxon>Bifidobacteriaceae</taxon>
        <taxon>Bombiscardovia</taxon>
    </lineage>
</organism>
<dbReference type="Proteomes" id="UP001321748">
    <property type="component" value="Chromosome"/>
</dbReference>
<accession>A0ABM8BD91</accession>
<name>A0ABM8BD91_9BIFI</name>
<dbReference type="SUPFAM" id="SSF69572">
    <property type="entry name" value="Activating enzymes of the ubiquitin-like proteins"/>
    <property type="match status" value="1"/>
</dbReference>
<sequence>MLGTTIRGWLWPIQQLCNAGVLVDVEVYRSELSNADRYNRQQLYFSMLNLHSGISAQSCAKKLASSTIAIMGFGGIGSNCALQLANSGIQGLILCDCDKVEDTNLVRQFLYRNKDISSFKTSAALRNLNEIRNDLHVRTVNKAMNTTEDAKKVIEGADCVICTMDNPPDLIKRVVNEACIEEKIPVIFAGFSEHMGLAGPLVVPYLSPCYECQRAQLPTTNTSVRMNADIVTPSFGPLCMAISAVTVDEVIRYVSGYATPGLIGKTLMMNGNDYTTTTSQWLRSLSCPVCGKTEGTV</sequence>
<dbReference type="PROSITE" id="PS00065">
    <property type="entry name" value="D_2_HYDROXYACID_DH_1"/>
    <property type="match status" value="1"/>
</dbReference>
<keyword evidence="3" id="KW-1185">Reference proteome</keyword>
<evidence type="ECO:0000259" key="1">
    <source>
        <dbReference type="Pfam" id="PF00899"/>
    </source>
</evidence>
<protein>
    <recommendedName>
        <fullName evidence="1">THIF-type NAD/FAD binding fold domain-containing protein</fullName>
    </recommendedName>
</protein>
<dbReference type="EMBL" id="AP026800">
    <property type="protein sequence ID" value="BDR54864.1"/>
    <property type="molecule type" value="Genomic_DNA"/>
</dbReference>
<dbReference type="Pfam" id="PF00899">
    <property type="entry name" value="ThiF"/>
    <property type="match status" value="1"/>
</dbReference>
<reference evidence="2 3" key="1">
    <citation type="journal article" date="2023" name="Microbiol. Spectr.">
        <title>Symbiosis of Carpenter Bees with Uncharacterized Lactic Acid Bacteria Showing NAD Auxotrophy.</title>
        <authorList>
            <person name="Kawasaki S."/>
            <person name="Ozawa K."/>
            <person name="Mori T."/>
            <person name="Yamamoto A."/>
            <person name="Ito M."/>
            <person name="Ohkuma M."/>
            <person name="Sakamoto M."/>
            <person name="Matsutani M."/>
        </authorList>
    </citation>
    <scope>NUCLEOTIDE SEQUENCE [LARGE SCALE GENOMIC DNA]</scope>
    <source>
        <strain evidence="2 3">KimH</strain>
    </source>
</reference>
<dbReference type="InterPro" id="IPR045886">
    <property type="entry name" value="ThiF/MoeB/HesA"/>
</dbReference>
<evidence type="ECO:0000313" key="3">
    <source>
        <dbReference type="Proteomes" id="UP001321748"/>
    </source>
</evidence>
<gene>
    <name evidence="2" type="ORF">KIMH_09750</name>
</gene>
<proteinExistence type="predicted"/>
<dbReference type="PANTHER" id="PTHR10953">
    <property type="entry name" value="UBIQUITIN-ACTIVATING ENZYME E1"/>
    <property type="match status" value="1"/>
</dbReference>
<dbReference type="Gene3D" id="3.40.50.720">
    <property type="entry name" value="NAD(P)-binding Rossmann-like Domain"/>
    <property type="match status" value="1"/>
</dbReference>
<feature type="domain" description="THIF-type NAD/FAD binding fold" evidence="1">
    <location>
        <begin position="60"/>
        <end position="278"/>
    </location>
</feature>